<proteinExistence type="inferred from homology"/>
<dbReference type="InterPro" id="IPR054542">
    <property type="entry name" value="Cys_met_metab_PP"/>
</dbReference>
<feature type="modified residue" description="N6-(pyridoxal phosphate)lysine" evidence="8">
    <location>
        <position position="196"/>
    </location>
</feature>
<dbReference type="SUPFAM" id="SSF53383">
    <property type="entry name" value="PLP-dependent transferases"/>
    <property type="match status" value="1"/>
</dbReference>
<evidence type="ECO:0000256" key="6">
    <source>
        <dbReference type="ARBA" id="ARBA00047517"/>
    </source>
</evidence>
<dbReference type="GO" id="GO:0019450">
    <property type="term" value="P:L-cysteine catabolic process to pyruvate"/>
    <property type="evidence" value="ECO:0007669"/>
    <property type="project" value="TreeGrafter"/>
</dbReference>
<reference evidence="10" key="1">
    <citation type="submission" date="2019-03" db="EMBL/GenBank/DDBJ databases">
        <title>Afifella sp. nov., isolated from activated sludge.</title>
        <authorList>
            <person name="Li Q."/>
            <person name="Liu Y."/>
        </authorList>
    </citation>
    <scope>NUCLEOTIDE SEQUENCE</scope>
    <source>
        <strain evidence="10">L72</strain>
    </source>
</reference>
<dbReference type="GO" id="GO:0030170">
    <property type="term" value="F:pyridoxal phosphate binding"/>
    <property type="evidence" value="ECO:0007669"/>
    <property type="project" value="InterPro"/>
</dbReference>
<dbReference type="InterPro" id="IPR015422">
    <property type="entry name" value="PyrdxlP-dep_Trfase_small"/>
</dbReference>
<dbReference type="PIRSF" id="PIRSF001434">
    <property type="entry name" value="CGS"/>
    <property type="match status" value="1"/>
</dbReference>
<dbReference type="FunFam" id="3.40.640.10:FF:000046">
    <property type="entry name" value="Cystathionine gamma-lyase"/>
    <property type="match status" value="1"/>
</dbReference>
<dbReference type="PANTHER" id="PTHR43500:SF1">
    <property type="entry name" value="CYSTATHIONINE BETA-LYASE-RELATED"/>
    <property type="match status" value="1"/>
</dbReference>
<dbReference type="InterPro" id="IPR015424">
    <property type="entry name" value="PyrdxlP-dep_Trfase"/>
</dbReference>
<protein>
    <submittedName>
        <fullName evidence="10">Cystathionine beta-lyase</fullName>
        <ecNumber evidence="10">4.4.1.8</ecNumber>
    </submittedName>
</protein>
<comment type="catalytic activity">
    <reaction evidence="7">
        <text>an S-substituted L-cysteine + H2O = a thiol + pyruvate + NH4(+)</text>
        <dbReference type="Rhea" id="RHEA:18121"/>
        <dbReference type="ChEBI" id="CHEBI:15361"/>
        <dbReference type="ChEBI" id="CHEBI:15377"/>
        <dbReference type="ChEBI" id="CHEBI:28938"/>
        <dbReference type="ChEBI" id="CHEBI:29256"/>
        <dbReference type="ChEBI" id="CHEBI:58717"/>
        <dbReference type="EC" id="4.4.1.13"/>
    </reaction>
</comment>
<comment type="caution">
    <text evidence="10">The sequence shown here is derived from an EMBL/GenBank/DDBJ whole genome shotgun (WGS) entry which is preliminary data.</text>
</comment>
<dbReference type="Proteomes" id="UP000773614">
    <property type="component" value="Unassembled WGS sequence"/>
</dbReference>
<comment type="pathway">
    <text evidence="5">Amino-acid biosynthesis; L-methionine biosynthesis via de novo pathway; L-homocysteine from L-cystathionine: step 1/1.</text>
</comment>
<evidence type="ECO:0000256" key="8">
    <source>
        <dbReference type="PIRSR" id="PIRSR001434-2"/>
    </source>
</evidence>
<evidence type="ECO:0000256" key="2">
    <source>
        <dbReference type="ARBA" id="ARBA00009077"/>
    </source>
</evidence>
<dbReference type="Gene3D" id="3.90.1150.10">
    <property type="entry name" value="Aspartate Aminotransferase, domain 1"/>
    <property type="match status" value="1"/>
</dbReference>
<dbReference type="PANTHER" id="PTHR43500">
    <property type="entry name" value="CYSTATHIONINE BETA-LYASE-RELATED"/>
    <property type="match status" value="1"/>
</dbReference>
<organism evidence="10 11">
    <name type="scientific">Propylenella binzhouense</name>
    <dbReference type="NCBI Taxonomy" id="2555902"/>
    <lineage>
        <taxon>Bacteria</taxon>
        <taxon>Pseudomonadati</taxon>
        <taxon>Pseudomonadota</taxon>
        <taxon>Alphaproteobacteria</taxon>
        <taxon>Hyphomicrobiales</taxon>
        <taxon>Propylenellaceae</taxon>
        <taxon>Propylenella</taxon>
    </lineage>
</organism>
<dbReference type="GO" id="GO:0047804">
    <property type="term" value="F:cysteine-S-conjugate beta-lyase activity"/>
    <property type="evidence" value="ECO:0007669"/>
    <property type="project" value="UniProtKB-EC"/>
</dbReference>
<dbReference type="PROSITE" id="PS00868">
    <property type="entry name" value="CYS_MET_METAB_PP"/>
    <property type="match status" value="1"/>
</dbReference>
<dbReference type="AlphaFoldDB" id="A0A964T7S6"/>
<evidence type="ECO:0000256" key="7">
    <source>
        <dbReference type="ARBA" id="ARBA00047625"/>
    </source>
</evidence>
<dbReference type="GO" id="GO:0019346">
    <property type="term" value="P:transsulfuration"/>
    <property type="evidence" value="ECO:0007669"/>
    <property type="project" value="InterPro"/>
</dbReference>
<comment type="similarity">
    <text evidence="2 9">Belongs to the trans-sulfuration enzymes family.</text>
</comment>
<evidence type="ECO:0000256" key="3">
    <source>
        <dbReference type="ARBA" id="ARBA00022898"/>
    </source>
</evidence>
<comment type="cofactor">
    <cofactor evidence="1 9">
        <name>pyridoxal 5'-phosphate</name>
        <dbReference type="ChEBI" id="CHEBI:597326"/>
    </cofactor>
</comment>
<dbReference type="NCBIfam" id="TIGR01324">
    <property type="entry name" value="cysta_beta_ly_B"/>
    <property type="match status" value="1"/>
</dbReference>
<evidence type="ECO:0000256" key="9">
    <source>
        <dbReference type="RuleBase" id="RU362118"/>
    </source>
</evidence>
<gene>
    <name evidence="10" type="primary">metC</name>
    <name evidence="10" type="ORF">E4O86_20680</name>
</gene>
<evidence type="ECO:0000256" key="5">
    <source>
        <dbReference type="ARBA" id="ARBA00046315"/>
    </source>
</evidence>
<dbReference type="EMBL" id="SPKJ01000125">
    <property type="protein sequence ID" value="MYZ50126.1"/>
    <property type="molecule type" value="Genomic_DNA"/>
</dbReference>
<keyword evidence="11" id="KW-1185">Reference proteome</keyword>
<keyword evidence="3 8" id="KW-0663">Pyridoxal phosphate</keyword>
<comment type="catalytic activity">
    <reaction evidence="6">
        <text>L,L-cystathionine + H2O = L-homocysteine + pyruvate + NH4(+)</text>
        <dbReference type="Rhea" id="RHEA:13965"/>
        <dbReference type="ChEBI" id="CHEBI:15361"/>
        <dbReference type="ChEBI" id="CHEBI:15377"/>
        <dbReference type="ChEBI" id="CHEBI:28938"/>
        <dbReference type="ChEBI" id="CHEBI:58161"/>
        <dbReference type="ChEBI" id="CHEBI:58199"/>
    </reaction>
</comment>
<evidence type="ECO:0000256" key="1">
    <source>
        <dbReference type="ARBA" id="ARBA00001933"/>
    </source>
</evidence>
<dbReference type="Pfam" id="PF01053">
    <property type="entry name" value="Cys_Met_Meta_PP"/>
    <property type="match status" value="1"/>
</dbReference>
<evidence type="ECO:0000313" key="10">
    <source>
        <dbReference type="EMBL" id="MYZ50126.1"/>
    </source>
</evidence>
<sequence>MATLLTHGGRHPERFHGFVNPPLVRASTVLFESVAAMEGRTGHLYPYGLTNTPTIEALTEILTALEGAAGTVLVPSGLAAVTVAILSAAKPGGTILVPDNVYGPTRRFCDESLPDLGVAARYYDPLAPELGALDERTIIFIEAPGSLTFEMPDIAALVAAAEAAGAVTMMDNTWATPLFYRPLEYGVDLSISAGTKYFAGHSDLLIGSVSANARSFAALKRIHRNLGVQAGTEEIWLTLRGLRTMHVRLARHQENALAAARWLAGRAEVARVLSPALPGDPGHALWRRDFAGASGLFGFVLDAGEDEAKRFLDALRLFGLGYSWGGFESLAVLGELRHTRTVRPWREGPVIRLHIGLEDLEDILADLDQAFAAMRG</sequence>
<keyword evidence="4 10" id="KW-0456">Lyase</keyword>
<evidence type="ECO:0000313" key="11">
    <source>
        <dbReference type="Proteomes" id="UP000773614"/>
    </source>
</evidence>
<dbReference type="InterPro" id="IPR000277">
    <property type="entry name" value="Cys/Met-Metab_PyrdxlP-dep_enz"/>
</dbReference>
<dbReference type="EC" id="4.4.1.8" evidence="10"/>
<dbReference type="InterPro" id="IPR015421">
    <property type="entry name" value="PyrdxlP-dep_Trfase_major"/>
</dbReference>
<name>A0A964T7S6_9HYPH</name>
<dbReference type="Gene3D" id="3.40.640.10">
    <property type="entry name" value="Type I PLP-dependent aspartate aminotransferase-like (Major domain)"/>
    <property type="match status" value="1"/>
</dbReference>
<dbReference type="OrthoDB" id="9790858at2"/>
<evidence type="ECO:0000256" key="4">
    <source>
        <dbReference type="ARBA" id="ARBA00023239"/>
    </source>
</evidence>
<accession>A0A964T7S6</accession>
<dbReference type="InterPro" id="IPR006233">
    <property type="entry name" value="Cys_b_lyase_bac"/>
</dbReference>